<dbReference type="SUPFAM" id="SSF53335">
    <property type="entry name" value="S-adenosyl-L-methionine-dependent methyltransferases"/>
    <property type="match status" value="1"/>
</dbReference>
<evidence type="ECO:0000256" key="5">
    <source>
        <dbReference type="SAM" id="MobiDB-lite"/>
    </source>
</evidence>
<dbReference type="PRINTS" id="PR00507">
    <property type="entry name" value="N12N6MTFRASE"/>
</dbReference>
<feature type="region of interest" description="Disordered" evidence="5">
    <location>
        <begin position="1"/>
        <end position="51"/>
    </location>
</feature>
<dbReference type="AlphaFoldDB" id="A0A927PL61"/>
<keyword evidence="4" id="KW-0949">S-adenosyl-L-methionine</keyword>
<dbReference type="InterPro" id="IPR002052">
    <property type="entry name" value="DNA_methylase_N6_adenine_CS"/>
</dbReference>
<dbReference type="Proteomes" id="UP000642993">
    <property type="component" value="Unassembled WGS sequence"/>
</dbReference>
<dbReference type="GO" id="GO:0008276">
    <property type="term" value="F:protein methyltransferase activity"/>
    <property type="evidence" value="ECO:0007669"/>
    <property type="project" value="TreeGrafter"/>
</dbReference>
<evidence type="ECO:0000313" key="7">
    <source>
        <dbReference type="EMBL" id="MBD8506448.1"/>
    </source>
</evidence>
<evidence type="ECO:0000256" key="2">
    <source>
        <dbReference type="ARBA" id="ARBA00022603"/>
    </source>
</evidence>
<protein>
    <submittedName>
        <fullName evidence="7">Methyltransferase</fullName>
    </submittedName>
</protein>
<name>A0A927PL61_9ACTN</name>
<dbReference type="Gene3D" id="3.40.50.150">
    <property type="entry name" value="Vaccinia Virus protein VP39"/>
    <property type="match status" value="1"/>
</dbReference>
<feature type="compositionally biased region" description="Polar residues" evidence="5">
    <location>
        <begin position="1"/>
        <end position="10"/>
    </location>
</feature>
<keyword evidence="8" id="KW-1185">Reference proteome</keyword>
<reference evidence="7" key="1">
    <citation type="submission" date="2020-09" db="EMBL/GenBank/DDBJ databases">
        <title>Hoyosella lacisalsi sp. nov., a halotolerant actinobacterium isolated from soil of Lake Gudzhirganskoe.</title>
        <authorList>
            <person name="Yang Q."/>
            <person name="Guo P.Y."/>
            <person name="Liu S.W."/>
            <person name="Li F.N."/>
            <person name="Sun C.H."/>
        </authorList>
    </citation>
    <scope>NUCLEOTIDE SEQUENCE</scope>
    <source>
        <strain evidence="7">G463</strain>
    </source>
</reference>
<dbReference type="InterPro" id="IPR007848">
    <property type="entry name" value="Small_mtfrase_dom"/>
</dbReference>
<dbReference type="NCBIfam" id="TIGR00537">
    <property type="entry name" value="hemK_rel_arch"/>
    <property type="match status" value="1"/>
</dbReference>
<dbReference type="GO" id="GO:0008757">
    <property type="term" value="F:S-adenosylmethionine-dependent methyltransferase activity"/>
    <property type="evidence" value="ECO:0007669"/>
    <property type="project" value="TreeGrafter"/>
</dbReference>
<dbReference type="PANTHER" id="PTHR45875">
    <property type="entry name" value="METHYLTRANSFERASE N6AMT1"/>
    <property type="match status" value="1"/>
</dbReference>
<evidence type="ECO:0000313" key="8">
    <source>
        <dbReference type="Proteomes" id="UP000642993"/>
    </source>
</evidence>
<dbReference type="GO" id="GO:0003676">
    <property type="term" value="F:nucleic acid binding"/>
    <property type="evidence" value="ECO:0007669"/>
    <property type="project" value="InterPro"/>
</dbReference>
<dbReference type="Pfam" id="PF05175">
    <property type="entry name" value="MTS"/>
    <property type="match status" value="1"/>
</dbReference>
<dbReference type="InterPro" id="IPR004557">
    <property type="entry name" value="PrmC-related"/>
</dbReference>
<comment type="similarity">
    <text evidence="1">Belongs to the eukaryotic/archaeal PrmC-related family.</text>
</comment>
<dbReference type="PROSITE" id="PS00092">
    <property type="entry name" value="N6_MTASE"/>
    <property type="match status" value="1"/>
</dbReference>
<dbReference type="PANTHER" id="PTHR45875:SF1">
    <property type="entry name" value="METHYLTRANSFERASE N6AMT1"/>
    <property type="match status" value="1"/>
</dbReference>
<organism evidence="7 8">
    <name type="scientific">Lolliginicoccus lacisalsi</name>
    <dbReference type="NCBI Taxonomy" id="2742202"/>
    <lineage>
        <taxon>Bacteria</taxon>
        <taxon>Bacillati</taxon>
        <taxon>Actinomycetota</taxon>
        <taxon>Actinomycetes</taxon>
        <taxon>Mycobacteriales</taxon>
        <taxon>Hoyosellaceae</taxon>
        <taxon>Lolliginicoccus</taxon>
    </lineage>
</organism>
<comment type="caution">
    <text evidence="7">The sequence shown here is derived from an EMBL/GenBank/DDBJ whole genome shotgun (WGS) entry which is preliminary data.</text>
</comment>
<evidence type="ECO:0000256" key="3">
    <source>
        <dbReference type="ARBA" id="ARBA00022679"/>
    </source>
</evidence>
<evidence type="ECO:0000259" key="6">
    <source>
        <dbReference type="Pfam" id="PF05175"/>
    </source>
</evidence>
<dbReference type="CDD" id="cd02440">
    <property type="entry name" value="AdoMet_MTases"/>
    <property type="match status" value="1"/>
</dbReference>
<keyword evidence="3" id="KW-0808">Transferase</keyword>
<gene>
    <name evidence="7" type="ORF">HT102_08125</name>
</gene>
<feature type="domain" description="Methyltransferase small" evidence="6">
    <location>
        <begin position="117"/>
        <end position="249"/>
    </location>
</feature>
<dbReference type="GO" id="GO:0008170">
    <property type="term" value="F:N-methyltransferase activity"/>
    <property type="evidence" value="ECO:0007669"/>
    <property type="project" value="UniProtKB-ARBA"/>
</dbReference>
<dbReference type="InterPro" id="IPR052190">
    <property type="entry name" value="Euk-Arch_PrmC-MTase"/>
</dbReference>
<evidence type="ECO:0000256" key="1">
    <source>
        <dbReference type="ARBA" id="ARBA00006149"/>
    </source>
</evidence>
<evidence type="ECO:0000256" key="4">
    <source>
        <dbReference type="ARBA" id="ARBA00022691"/>
    </source>
</evidence>
<keyword evidence="2 7" id="KW-0489">Methyltransferase</keyword>
<dbReference type="EMBL" id="JACYWE010000004">
    <property type="protein sequence ID" value="MBD8506448.1"/>
    <property type="molecule type" value="Genomic_DNA"/>
</dbReference>
<dbReference type="GO" id="GO:0035657">
    <property type="term" value="C:eRF1 methyltransferase complex"/>
    <property type="evidence" value="ECO:0007669"/>
    <property type="project" value="TreeGrafter"/>
</dbReference>
<accession>A0A927PL61</accession>
<proteinExistence type="inferred from homology"/>
<dbReference type="GO" id="GO:0032259">
    <property type="term" value="P:methylation"/>
    <property type="evidence" value="ECO:0007669"/>
    <property type="project" value="UniProtKB-KW"/>
</dbReference>
<sequence length="302" mass="31948">MPGSSTSSTVIHGCTRRTGAPASRGISCDAPSEAKVSEARAGVSHPPSDQARQWRCRVTLEIEGVPPQEVPPRETVPENGAALDARPPKVFRLPGVYRPQEDSMLLAREYLRSGLAGRGAVLDACCGTGYLALTAARSGCPSVTAVDSSVRAVLSARINAALLKARVDVLHSDLATLVGARSFDTILTNPPYVPWRASDSARPCPNWDAGANGRSVIDVLCLAADRLLRPGGSMLMVHSGISGVEETLSLLRSNGLVASVVARQGIPFGPVMRQRRNALVKAGYLSPSQVLEEIVVVRADKR</sequence>
<dbReference type="InterPro" id="IPR029063">
    <property type="entry name" value="SAM-dependent_MTases_sf"/>
</dbReference>